<evidence type="ECO:0000313" key="2">
    <source>
        <dbReference type="Proteomes" id="UP000663292"/>
    </source>
</evidence>
<proteinExistence type="predicted"/>
<organism evidence="1 2">
    <name type="scientific">Halapricum desulfuricans</name>
    <dbReference type="NCBI Taxonomy" id="2841257"/>
    <lineage>
        <taxon>Archaea</taxon>
        <taxon>Methanobacteriati</taxon>
        <taxon>Methanobacteriota</taxon>
        <taxon>Stenosarchaea group</taxon>
        <taxon>Halobacteria</taxon>
        <taxon>Halobacteriales</taxon>
        <taxon>Haloarculaceae</taxon>
        <taxon>Halapricum</taxon>
    </lineage>
</organism>
<gene>
    <name evidence="1" type="ORF">HSEST_0139</name>
</gene>
<reference evidence="1 2" key="1">
    <citation type="submission" date="2020-11" db="EMBL/GenBank/DDBJ databases">
        <title>Carbohydrate-dependent, anaerobic sulfur respiration: A novel catabolism in halophilic archaea.</title>
        <authorList>
            <person name="Sorokin D.Y."/>
            <person name="Messina E."/>
            <person name="Smedile F."/>
            <person name="La Cono V."/>
            <person name="Hallsworth J.E."/>
            <person name="Yakimov M.M."/>
        </authorList>
    </citation>
    <scope>NUCLEOTIDE SEQUENCE [LARGE SCALE GENOMIC DNA]</scope>
    <source>
        <strain evidence="1 2">HSR-Est</strain>
    </source>
</reference>
<keyword evidence="2" id="KW-1185">Reference proteome</keyword>
<sequence>MYVSDKEKDFIDELVDRWGVLDIQSGRGRAEKEQYEQLMRQCDDKLHIQAISLTRFQNDLGDILNRLGQLDVEIRLLLLDPESDICEWYGEEDQERGDLQATIRESAQRLYEREIETLEVRYYDAMPANYFRIDSKAFVGPYFISEPSRSTLTFLGRTDGDLVDSYTQHFESLWQDGRQPSIEND</sequence>
<accession>A0A897NQF5</accession>
<protein>
    <submittedName>
        <fullName evidence="1">Uncharacterized protein</fullName>
    </submittedName>
</protein>
<dbReference type="EMBL" id="CP064791">
    <property type="protein sequence ID" value="QSG13695.1"/>
    <property type="molecule type" value="Genomic_DNA"/>
</dbReference>
<name>A0A897NQF5_9EURY</name>
<dbReference type="Proteomes" id="UP000663292">
    <property type="component" value="Chromosome"/>
</dbReference>
<evidence type="ECO:0000313" key="1">
    <source>
        <dbReference type="EMBL" id="QSG13695.1"/>
    </source>
</evidence>
<dbReference type="AlphaFoldDB" id="A0A897NQF5"/>